<accession>A0A1M6GID5</accession>
<dbReference type="AlphaFoldDB" id="A0A1M6GID5"/>
<keyword evidence="4" id="KW-1185">Reference proteome</keyword>
<proteinExistence type="predicted"/>
<dbReference type="Proteomes" id="UP000184510">
    <property type="component" value="Unassembled WGS sequence"/>
</dbReference>
<feature type="region of interest" description="Disordered" evidence="1">
    <location>
        <begin position="32"/>
        <end position="53"/>
    </location>
</feature>
<evidence type="ECO:0000313" key="4">
    <source>
        <dbReference type="Proteomes" id="UP000184510"/>
    </source>
</evidence>
<reference evidence="3 4" key="1">
    <citation type="submission" date="2016-11" db="EMBL/GenBank/DDBJ databases">
        <authorList>
            <person name="Jaros S."/>
            <person name="Januszkiewicz K."/>
            <person name="Wedrychowicz H."/>
        </authorList>
    </citation>
    <scope>NUCLEOTIDE SEQUENCE [LARGE SCALE GENOMIC DNA]</scope>
    <source>
        <strain evidence="3 4">DSM 18772</strain>
    </source>
</reference>
<organism evidence="3 4">
    <name type="scientific">Rubritalea squalenifaciens DSM 18772</name>
    <dbReference type="NCBI Taxonomy" id="1123071"/>
    <lineage>
        <taxon>Bacteria</taxon>
        <taxon>Pseudomonadati</taxon>
        <taxon>Verrucomicrobiota</taxon>
        <taxon>Verrucomicrobiia</taxon>
        <taxon>Verrucomicrobiales</taxon>
        <taxon>Rubritaleaceae</taxon>
        <taxon>Rubritalea</taxon>
    </lineage>
</organism>
<evidence type="ECO:0000256" key="2">
    <source>
        <dbReference type="SAM" id="SignalP"/>
    </source>
</evidence>
<feature type="chain" id="PRO_5012770846" evidence="2">
    <location>
        <begin position="24"/>
        <end position="122"/>
    </location>
</feature>
<gene>
    <name evidence="3" type="ORF">SAMN02745181_1179</name>
</gene>
<dbReference type="InParanoid" id="A0A1M6GID5"/>
<dbReference type="EMBL" id="FQYR01000003">
    <property type="protein sequence ID" value="SHJ09727.1"/>
    <property type="molecule type" value="Genomic_DNA"/>
</dbReference>
<sequence length="122" mass="13349">MLLISKLLLVLSMTISLVNPVCCCSGVESQQTEQTSSCCGGEEPGDNGHEKDGTRFCDCHQDQSAQLDSPELPAPNEQSLLAKHGWEVMPRTRLLPNKLLHLATTVQPPPLNLSQSYCVYLL</sequence>
<dbReference type="STRING" id="1123071.SAMN02745181_1179"/>
<protein>
    <submittedName>
        <fullName evidence="3">Uncharacterized protein</fullName>
    </submittedName>
</protein>
<name>A0A1M6GID5_9BACT</name>
<evidence type="ECO:0000313" key="3">
    <source>
        <dbReference type="EMBL" id="SHJ09727.1"/>
    </source>
</evidence>
<keyword evidence="2" id="KW-0732">Signal</keyword>
<feature type="signal peptide" evidence="2">
    <location>
        <begin position="1"/>
        <end position="23"/>
    </location>
</feature>
<evidence type="ECO:0000256" key="1">
    <source>
        <dbReference type="SAM" id="MobiDB-lite"/>
    </source>
</evidence>